<evidence type="ECO:0000259" key="1">
    <source>
        <dbReference type="Pfam" id="PF00534"/>
    </source>
</evidence>
<feature type="domain" description="Glycosyl transferase family 1" evidence="1">
    <location>
        <begin position="187"/>
        <end position="295"/>
    </location>
</feature>
<gene>
    <name evidence="3" type="ORF">BES08_09560</name>
    <name evidence="4" type="ORF">BV97_03414</name>
</gene>
<dbReference type="SUPFAM" id="SSF53756">
    <property type="entry name" value="UDP-Glycosyltransferase/glycogen phosphorylase"/>
    <property type="match status" value="1"/>
</dbReference>
<evidence type="ECO:0000313" key="6">
    <source>
        <dbReference type="Proteomes" id="UP000094626"/>
    </source>
</evidence>
<keyword evidence="3" id="KW-0328">Glycosyltransferase</keyword>
<dbReference type="PANTHER" id="PTHR45947:SF3">
    <property type="entry name" value="SULFOQUINOVOSYL TRANSFERASE SQD2"/>
    <property type="match status" value="1"/>
</dbReference>
<sequence>MKLALATDAWLPQVNGVVRSLTSTVEHLTARGHEVETITPDRFLTMPMPGYASIRLAMAPRFGVRRMLDKAAPDIVHIATEGPIGWAARGWCLARGVPFTSAFHTRFPEYCAVRTGLSAEYFWPILQRFHAQSQAVMVSTRSLAAELEERGIGPTRAWSRGIDHALFRPDGPRLAEMTALKAMRPGPVLLNVGRVAPEKNLEAFLDLDVPGSKVVVGDGPALDNLRRRYPHVLFLGALSGEALASAYRSADCFVFPSLTDTFGLVVIEALACGTPVAAYPVTGPIDILGPDGRGVDHRVGWAAGAVDTSLARAVEGALTVERTDAAALGSLYSWERATDQFLAAIEGALDSAERGLRSAA</sequence>
<feature type="domain" description="Glycosyltransferase subfamily 4-like N-terminal" evidence="2">
    <location>
        <begin position="14"/>
        <end position="165"/>
    </location>
</feature>
<dbReference type="eggNOG" id="COG0438">
    <property type="taxonomic scope" value="Bacteria"/>
</dbReference>
<dbReference type="Pfam" id="PF00534">
    <property type="entry name" value="Glycos_transf_1"/>
    <property type="match status" value="1"/>
</dbReference>
<keyword evidence="6" id="KW-1185">Reference proteome</keyword>
<dbReference type="CDD" id="cd03814">
    <property type="entry name" value="GT4-like"/>
    <property type="match status" value="1"/>
</dbReference>
<protein>
    <submittedName>
        <fullName evidence="3">Alpha-mannosyltransferase</fullName>
    </submittedName>
    <submittedName>
        <fullName evidence="4">Group 1 glycosyl transferase</fullName>
    </submittedName>
</protein>
<reference evidence="4 5" key="1">
    <citation type="submission" date="2014-03" db="EMBL/GenBank/DDBJ databases">
        <title>Whole genome sequence of Novosphingobium resinovorum KF1.</title>
        <authorList>
            <person name="Gan H.M."/>
            <person name="Gan H.Y."/>
            <person name="Chew T.H."/>
            <person name="Savka M.A."/>
        </authorList>
    </citation>
    <scope>NUCLEOTIDE SEQUENCE [LARGE SCALE GENOMIC DNA]</scope>
    <source>
        <strain evidence="4 5">KF1</strain>
    </source>
</reference>
<accession>A0A031JTY4</accession>
<name>A0A031JTY4_9SPHN</name>
<dbReference type="Proteomes" id="UP000024329">
    <property type="component" value="Unassembled WGS sequence"/>
</dbReference>
<dbReference type="Pfam" id="PF13439">
    <property type="entry name" value="Glyco_transf_4"/>
    <property type="match status" value="1"/>
</dbReference>
<dbReference type="KEGG" id="nre:BES08_09560"/>
<dbReference type="GO" id="GO:0016757">
    <property type="term" value="F:glycosyltransferase activity"/>
    <property type="evidence" value="ECO:0007669"/>
    <property type="project" value="UniProtKB-KW"/>
</dbReference>
<dbReference type="STRING" id="158500.BES08_09560"/>
<organism evidence="4 5">
    <name type="scientific">Novosphingobium resinovorum</name>
    <dbReference type="NCBI Taxonomy" id="158500"/>
    <lineage>
        <taxon>Bacteria</taxon>
        <taxon>Pseudomonadati</taxon>
        <taxon>Pseudomonadota</taxon>
        <taxon>Alphaproteobacteria</taxon>
        <taxon>Sphingomonadales</taxon>
        <taxon>Sphingomonadaceae</taxon>
        <taxon>Novosphingobium</taxon>
    </lineage>
</organism>
<dbReference type="InterPro" id="IPR028098">
    <property type="entry name" value="Glyco_trans_4-like_N"/>
</dbReference>
<reference evidence="6" key="3">
    <citation type="journal article" date="2017" name="J. Biotechnol.">
        <title>Complete genome sequence of Novosphingobium resinovorum SA1, a versatile xenobiotic-degrading bacterium capable of utilizing sulfanilic acid.</title>
        <authorList>
            <person name="Hegedus B."/>
            <person name="Kos P.B."/>
            <person name="Balint B."/>
            <person name="Maroti G."/>
            <person name="Gan H.M."/>
            <person name="Perei K."/>
            <person name="Rakhely G."/>
        </authorList>
    </citation>
    <scope>NUCLEOTIDE SEQUENCE [LARGE SCALE GENOMIC DNA]</scope>
    <source>
        <strain evidence="6">SA1</strain>
    </source>
</reference>
<evidence type="ECO:0000259" key="2">
    <source>
        <dbReference type="Pfam" id="PF13439"/>
    </source>
</evidence>
<reference evidence="3" key="2">
    <citation type="submission" date="2016-08" db="EMBL/GenBank/DDBJ databases">
        <authorList>
            <person name="Seilhamer J.J."/>
        </authorList>
    </citation>
    <scope>NUCLEOTIDE SEQUENCE [LARGE SCALE GENOMIC DNA]</scope>
    <source>
        <strain evidence="3">SA1</strain>
    </source>
</reference>
<dbReference type="Gene3D" id="3.40.50.2000">
    <property type="entry name" value="Glycogen Phosphorylase B"/>
    <property type="match status" value="2"/>
</dbReference>
<dbReference type="EMBL" id="CP017075">
    <property type="protein sequence ID" value="AOR76967.1"/>
    <property type="molecule type" value="Genomic_DNA"/>
</dbReference>
<evidence type="ECO:0000313" key="3">
    <source>
        <dbReference type="EMBL" id="AOR76967.1"/>
    </source>
</evidence>
<dbReference type="InterPro" id="IPR050194">
    <property type="entry name" value="Glycosyltransferase_grp1"/>
</dbReference>
<proteinExistence type="predicted"/>
<dbReference type="Proteomes" id="UP000094626">
    <property type="component" value="Chromosome"/>
</dbReference>
<dbReference type="InterPro" id="IPR001296">
    <property type="entry name" value="Glyco_trans_1"/>
</dbReference>
<dbReference type="RefSeq" id="WP_036527215.1">
    <property type="nucleotide sequence ID" value="NZ_CP017075.1"/>
</dbReference>
<keyword evidence="4" id="KW-0808">Transferase</keyword>
<dbReference type="EMBL" id="JFYZ01000017">
    <property type="protein sequence ID" value="EZP80329.1"/>
    <property type="molecule type" value="Genomic_DNA"/>
</dbReference>
<evidence type="ECO:0000313" key="4">
    <source>
        <dbReference type="EMBL" id="EZP80329.1"/>
    </source>
</evidence>
<dbReference type="OrthoDB" id="9790710at2"/>
<dbReference type="AlphaFoldDB" id="A0A031JTY4"/>
<dbReference type="PANTHER" id="PTHR45947">
    <property type="entry name" value="SULFOQUINOVOSYL TRANSFERASE SQD2"/>
    <property type="match status" value="1"/>
</dbReference>
<evidence type="ECO:0000313" key="5">
    <source>
        <dbReference type="Proteomes" id="UP000024329"/>
    </source>
</evidence>
<dbReference type="PATRIC" id="fig|158500.4.peg.3484"/>